<evidence type="ECO:0000313" key="3">
    <source>
        <dbReference type="EMBL" id="VDK42894.1"/>
    </source>
</evidence>
<protein>
    <submittedName>
        <fullName evidence="5">PLAT domain-containing protein</fullName>
    </submittedName>
</protein>
<sequence>MIGFEIGEEDVSFSFQIKPDDPSTKAQYLVFARFVNPPHPSKVEKNWGLIWSLVLPSLAACGVSSSGRFKSVPIKLQGYNENDLLLDNESLAALGITPLAENNPADEYLYEVIVRAGMRRGGGTTSTLCIQVNGEKGGTASFTLRDLPR</sequence>
<dbReference type="PROSITE" id="PS50095">
    <property type="entry name" value="PLAT"/>
    <property type="match status" value="1"/>
</dbReference>
<dbReference type="InterPro" id="IPR001024">
    <property type="entry name" value="PLAT/LH2_dom"/>
</dbReference>
<feature type="domain" description="PLAT" evidence="2">
    <location>
        <begin position="108"/>
        <end position="149"/>
    </location>
</feature>
<reference evidence="3 4" key="2">
    <citation type="submission" date="2018-11" db="EMBL/GenBank/DDBJ databases">
        <authorList>
            <consortium name="Pathogen Informatics"/>
        </authorList>
    </citation>
    <scope>NUCLEOTIDE SEQUENCE [LARGE SCALE GENOMIC DNA]</scope>
</reference>
<comment type="caution">
    <text evidence="1">Lacks conserved residue(s) required for the propagation of feature annotation.</text>
</comment>
<dbReference type="EMBL" id="UYRS01019104">
    <property type="protein sequence ID" value="VDK42894.1"/>
    <property type="molecule type" value="Genomic_DNA"/>
</dbReference>
<dbReference type="WBParaSite" id="TASK_0000933801-mRNA-1">
    <property type="protein sequence ID" value="TASK_0000933801-mRNA-1"/>
    <property type="gene ID" value="TASK_0000933801"/>
</dbReference>
<dbReference type="Proteomes" id="UP000282613">
    <property type="component" value="Unassembled WGS sequence"/>
</dbReference>
<evidence type="ECO:0000259" key="2">
    <source>
        <dbReference type="PROSITE" id="PS50095"/>
    </source>
</evidence>
<reference evidence="5" key="1">
    <citation type="submission" date="2017-02" db="UniProtKB">
        <authorList>
            <consortium name="WormBaseParasite"/>
        </authorList>
    </citation>
    <scope>IDENTIFICATION</scope>
</reference>
<gene>
    <name evidence="3" type="ORF">TASK_LOCUS9339</name>
</gene>
<name>A0A0R3WES7_TAEAS</name>
<organism evidence="5">
    <name type="scientific">Taenia asiatica</name>
    <name type="common">Asian tapeworm</name>
    <dbReference type="NCBI Taxonomy" id="60517"/>
    <lineage>
        <taxon>Eukaryota</taxon>
        <taxon>Metazoa</taxon>
        <taxon>Spiralia</taxon>
        <taxon>Lophotrochozoa</taxon>
        <taxon>Platyhelminthes</taxon>
        <taxon>Cestoda</taxon>
        <taxon>Eucestoda</taxon>
        <taxon>Cyclophyllidea</taxon>
        <taxon>Taeniidae</taxon>
        <taxon>Taenia</taxon>
    </lineage>
</organism>
<evidence type="ECO:0000313" key="5">
    <source>
        <dbReference type="WBParaSite" id="TASK_0000933801-mRNA-1"/>
    </source>
</evidence>
<keyword evidence="4" id="KW-1185">Reference proteome</keyword>
<dbReference type="AlphaFoldDB" id="A0A0R3WES7"/>
<proteinExistence type="predicted"/>
<dbReference type="STRING" id="60517.A0A0R3WES7"/>
<dbReference type="OrthoDB" id="10039908at2759"/>
<evidence type="ECO:0000256" key="1">
    <source>
        <dbReference type="PROSITE-ProRule" id="PRU00152"/>
    </source>
</evidence>
<accession>A0A0R3WES7</accession>
<evidence type="ECO:0000313" key="4">
    <source>
        <dbReference type="Proteomes" id="UP000282613"/>
    </source>
</evidence>